<keyword evidence="2" id="KW-0732">Signal</keyword>
<dbReference type="Proteomes" id="UP000521943">
    <property type="component" value="Unassembled WGS sequence"/>
</dbReference>
<reference evidence="3 4" key="1">
    <citation type="submission" date="2020-07" db="EMBL/GenBank/DDBJ databases">
        <title>Comparative genomics of pyrophilous fungi reveals a link between fire events and developmental genes.</title>
        <authorList>
            <consortium name="DOE Joint Genome Institute"/>
            <person name="Steindorff A.S."/>
            <person name="Carver A."/>
            <person name="Calhoun S."/>
            <person name="Stillman K."/>
            <person name="Liu H."/>
            <person name="Lipzen A."/>
            <person name="Pangilinan J."/>
            <person name="Labutti K."/>
            <person name="Bruns T.D."/>
            <person name="Grigoriev I.V."/>
        </authorList>
    </citation>
    <scope>NUCLEOTIDE SEQUENCE [LARGE SCALE GENOMIC DNA]</scope>
    <source>
        <strain evidence="3 4">CBS 144469</strain>
    </source>
</reference>
<dbReference type="AlphaFoldDB" id="A0A8H6M244"/>
<feature type="signal peptide" evidence="2">
    <location>
        <begin position="1"/>
        <end position="23"/>
    </location>
</feature>
<feature type="transmembrane region" description="Helical" evidence="1">
    <location>
        <begin position="51"/>
        <end position="72"/>
    </location>
</feature>
<dbReference type="Gene3D" id="1.20.1070.10">
    <property type="entry name" value="Rhodopsin 7-helix transmembrane proteins"/>
    <property type="match status" value="1"/>
</dbReference>
<sequence length="147" mass="15670">MEASGSSLFLNLMLADLPVQTIGSMPSIRWMREGTVTAGSLCTAQAVIKQIGINGVALSSLCIALHTFGVLVLQWRVPRHDSKLAVVFVWVFIALVLGIPNAVHRKEVYYGPPVTGSGSTRNTPLLGSSPSTCGFGRRASLWPSCMA</sequence>
<gene>
    <name evidence="3" type="ORF">DFP72DRAFT_906698</name>
</gene>
<name>A0A8H6M244_9AGAR</name>
<dbReference type="EMBL" id="JACGCI010000048">
    <property type="protein sequence ID" value="KAF6751625.1"/>
    <property type="molecule type" value="Genomic_DNA"/>
</dbReference>
<keyword evidence="1" id="KW-0472">Membrane</keyword>
<dbReference type="OrthoDB" id="100006at2759"/>
<protein>
    <submittedName>
        <fullName evidence="3">Uncharacterized protein</fullName>
    </submittedName>
</protein>
<keyword evidence="1" id="KW-1133">Transmembrane helix</keyword>
<feature type="chain" id="PRO_5034031624" evidence="2">
    <location>
        <begin position="24"/>
        <end position="147"/>
    </location>
</feature>
<evidence type="ECO:0000256" key="1">
    <source>
        <dbReference type="SAM" id="Phobius"/>
    </source>
</evidence>
<keyword evidence="4" id="KW-1185">Reference proteome</keyword>
<keyword evidence="1" id="KW-0812">Transmembrane</keyword>
<feature type="transmembrane region" description="Helical" evidence="1">
    <location>
        <begin position="84"/>
        <end position="103"/>
    </location>
</feature>
<organism evidence="3 4">
    <name type="scientific">Ephemerocybe angulata</name>
    <dbReference type="NCBI Taxonomy" id="980116"/>
    <lineage>
        <taxon>Eukaryota</taxon>
        <taxon>Fungi</taxon>
        <taxon>Dikarya</taxon>
        <taxon>Basidiomycota</taxon>
        <taxon>Agaricomycotina</taxon>
        <taxon>Agaricomycetes</taxon>
        <taxon>Agaricomycetidae</taxon>
        <taxon>Agaricales</taxon>
        <taxon>Agaricineae</taxon>
        <taxon>Psathyrellaceae</taxon>
        <taxon>Ephemerocybe</taxon>
    </lineage>
</organism>
<comment type="caution">
    <text evidence="3">The sequence shown here is derived from an EMBL/GenBank/DDBJ whole genome shotgun (WGS) entry which is preliminary data.</text>
</comment>
<evidence type="ECO:0000256" key="2">
    <source>
        <dbReference type="SAM" id="SignalP"/>
    </source>
</evidence>
<proteinExistence type="predicted"/>
<accession>A0A8H6M244</accession>
<evidence type="ECO:0000313" key="3">
    <source>
        <dbReference type="EMBL" id="KAF6751625.1"/>
    </source>
</evidence>
<evidence type="ECO:0000313" key="4">
    <source>
        <dbReference type="Proteomes" id="UP000521943"/>
    </source>
</evidence>